<evidence type="ECO:0000256" key="7">
    <source>
        <dbReference type="ARBA" id="ARBA00037355"/>
    </source>
</evidence>
<proteinExistence type="predicted"/>
<evidence type="ECO:0000256" key="6">
    <source>
        <dbReference type="ARBA" id="ARBA00023136"/>
    </source>
</evidence>
<dbReference type="Pfam" id="PF02698">
    <property type="entry name" value="DUF218"/>
    <property type="match status" value="1"/>
</dbReference>
<evidence type="ECO:0000313" key="12">
    <source>
        <dbReference type="Proteomes" id="UP000748752"/>
    </source>
</evidence>
<dbReference type="RefSeq" id="WP_200236642.1">
    <property type="nucleotide sequence ID" value="NZ_NRRV01000020.1"/>
</dbReference>
<keyword evidence="12" id="KW-1185">Reference proteome</keyword>
<dbReference type="InterPro" id="IPR051599">
    <property type="entry name" value="Cell_Envelope_Assoc"/>
</dbReference>
<evidence type="ECO:0000256" key="8">
    <source>
        <dbReference type="SAM" id="MobiDB-lite"/>
    </source>
</evidence>
<dbReference type="Proteomes" id="UP000748752">
    <property type="component" value="Unassembled WGS sequence"/>
</dbReference>
<comment type="function">
    <text evidence="7">Participates in the barrier function of the cell envelope.</text>
</comment>
<evidence type="ECO:0000256" key="4">
    <source>
        <dbReference type="ARBA" id="ARBA00022692"/>
    </source>
</evidence>
<accession>A0ABS1CGL8</accession>
<reference evidence="11 12" key="1">
    <citation type="journal article" date="2020" name="Microorganisms">
        <title>Osmotic Adaptation and Compatible Solute Biosynthesis of Phototrophic Bacteria as Revealed from Genome Analyses.</title>
        <authorList>
            <person name="Imhoff J.F."/>
            <person name="Rahn T."/>
            <person name="Kunzel S."/>
            <person name="Keller A."/>
            <person name="Neulinger S.C."/>
        </authorList>
    </citation>
    <scope>NUCLEOTIDE SEQUENCE [LARGE SCALE GENOMIC DNA]</scope>
    <source>
        <strain evidence="11 12">DSM 6210</strain>
    </source>
</reference>
<keyword evidence="6 9" id="KW-0472">Membrane</keyword>
<evidence type="ECO:0000256" key="9">
    <source>
        <dbReference type="SAM" id="Phobius"/>
    </source>
</evidence>
<evidence type="ECO:0000256" key="1">
    <source>
        <dbReference type="ARBA" id="ARBA00004377"/>
    </source>
</evidence>
<keyword evidence="4 9" id="KW-0812">Transmembrane</keyword>
<name>A0ABS1CGL8_9GAMM</name>
<keyword evidence="5 9" id="KW-1133">Transmembrane helix</keyword>
<keyword evidence="3" id="KW-0997">Cell inner membrane</keyword>
<evidence type="ECO:0000256" key="5">
    <source>
        <dbReference type="ARBA" id="ARBA00022989"/>
    </source>
</evidence>
<dbReference type="CDD" id="cd06259">
    <property type="entry name" value="YdcF-like"/>
    <property type="match status" value="1"/>
</dbReference>
<evidence type="ECO:0000259" key="10">
    <source>
        <dbReference type="Pfam" id="PF02698"/>
    </source>
</evidence>
<dbReference type="PANTHER" id="PTHR30336">
    <property type="entry name" value="INNER MEMBRANE PROTEIN, PROBABLE PERMEASE"/>
    <property type="match status" value="1"/>
</dbReference>
<dbReference type="PANTHER" id="PTHR30336:SF0">
    <property type="entry name" value="PROTEIN SANA"/>
    <property type="match status" value="1"/>
</dbReference>
<evidence type="ECO:0000256" key="2">
    <source>
        <dbReference type="ARBA" id="ARBA00022475"/>
    </source>
</evidence>
<protein>
    <recommendedName>
        <fullName evidence="10">DUF218 domain-containing protein</fullName>
    </recommendedName>
</protein>
<comment type="subcellular location">
    <subcellularLocation>
        <location evidence="1">Cell inner membrane</location>
        <topology evidence="1">Single-pass membrane protein</topology>
    </subcellularLocation>
</comment>
<feature type="domain" description="DUF218" evidence="10">
    <location>
        <begin position="95"/>
        <end position="215"/>
    </location>
</feature>
<evidence type="ECO:0000256" key="3">
    <source>
        <dbReference type="ARBA" id="ARBA00022519"/>
    </source>
</evidence>
<sequence length="266" mass="28005">MSDSSHTLPAAAEAPPDTGGYQSSQPALPPPSGGDAPAPAARRRHKRRRLAALAAAGLLTLAAAVPAAIDAMVTASTADAIASGVDQVEPKPVALLLGTAQRTVAGRPNQFYRARIEAAAALFHSGKVQGILVSGDNATRWYNEPIAMQKDLIAAGVPAQFITLDYAGFRTLDSVIRAKEVFGQQQVIIVSQRFHAERAIFLARHFGLDASALAAADPAEQSLLKVRAREVLARVAAVLDIVIGRDPKFLGKPETVRLRSVVDDAV</sequence>
<feature type="region of interest" description="Disordered" evidence="8">
    <location>
        <begin position="1"/>
        <end position="47"/>
    </location>
</feature>
<dbReference type="InterPro" id="IPR003848">
    <property type="entry name" value="DUF218"/>
</dbReference>
<gene>
    <name evidence="11" type="ORF">CKO31_09955</name>
</gene>
<dbReference type="EMBL" id="NRRV01000020">
    <property type="protein sequence ID" value="MBK1631057.1"/>
    <property type="molecule type" value="Genomic_DNA"/>
</dbReference>
<keyword evidence="2" id="KW-1003">Cell membrane</keyword>
<feature type="transmembrane region" description="Helical" evidence="9">
    <location>
        <begin position="50"/>
        <end position="69"/>
    </location>
</feature>
<evidence type="ECO:0000313" key="11">
    <source>
        <dbReference type="EMBL" id="MBK1631057.1"/>
    </source>
</evidence>
<comment type="caution">
    <text evidence="11">The sequence shown here is derived from an EMBL/GenBank/DDBJ whole genome shotgun (WGS) entry which is preliminary data.</text>
</comment>
<organism evidence="11 12">
    <name type="scientific">Thiohalocapsa halophila</name>
    <dbReference type="NCBI Taxonomy" id="69359"/>
    <lineage>
        <taxon>Bacteria</taxon>
        <taxon>Pseudomonadati</taxon>
        <taxon>Pseudomonadota</taxon>
        <taxon>Gammaproteobacteria</taxon>
        <taxon>Chromatiales</taxon>
        <taxon>Chromatiaceae</taxon>
        <taxon>Thiohalocapsa</taxon>
    </lineage>
</organism>